<keyword evidence="3" id="KW-1185">Reference proteome</keyword>
<dbReference type="Proteomes" id="UP000283509">
    <property type="component" value="Unassembled WGS sequence"/>
</dbReference>
<dbReference type="Pfam" id="PF00059">
    <property type="entry name" value="Lectin_C"/>
    <property type="match status" value="2"/>
</dbReference>
<dbReference type="SUPFAM" id="SSF56436">
    <property type="entry name" value="C-type lectin-like"/>
    <property type="match status" value="2"/>
</dbReference>
<dbReference type="SMART" id="SM00034">
    <property type="entry name" value="CLECT"/>
    <property type="match status" value="2"/>
</dbReference>
<dbReference type="OrthoDB" id="6335967at2759"/>
<dbReference type="AlphaFoldDB" id="A0A3R7PVN7"/>
<sequence>MEEYVGCDQRMERLWEDIMTRGKIFNHLNERLLSKMDQLARIRERNEIQSECKPPFQVFRGNCLLVYTEVPLDWPQARFVCWVKGGDLAYPWSLQDLKDFLPKTGRQFWVGARTLPELEFPEWKWADGRLVESDHDLYTSLPQDEAGDKCIMLARNDTLKLRAASCEDRRAFVCQIPYRKNCPRSYTDVGGRCVKLHKVPGASWADADALCREDDAELARPRTALDTRDFVGRQLQAGEKREKRSAWKWTNGRRLSFPDGWHHRDTPPGQCLALLGADDFQSETAECDTALPFLCQRIE</sequence>
<dbReference type="InterPro" id="IPR016186">
    <property type="entry name" value="C-type_lectin-like/link_sf"/>
</dbReference>
<evidence type="ECO:0000259" key="1">
    <source>
        <dbReference type="PROSITE" id="PS50041"/>
    </source>
</evidence>
<feature type="domain" description="C-type lectin" evidence="1">
    <location>
        <begin position="189"/>
        <end position="296"/>
    </location>
</feature>
<evidence type="ECO:0000313" key="2">
    <source>
        <dbReference type="EMBL" id="ROT84024.1"/>
    </source>
</evidence>
<reference evidence="2 3" key="2">
    <citation type="submission" date="2019-01" db="EMBL/GenBank/DDBJ databases">
        <title>The decoding of complex shrimp genome reveals the adaptation for benthos swimmer, frequently molting mechanism and breeding impact on genome.</title>
        <authorList>
            <person name="Sun Y."/>
            <person name="Gao Y."/>
            <person name="Yu Y."/>
        </authorList>
    </citation>
    <scope>NUCLEOTIDE SEQUENCE [LARGE SCALE GENOMIC DNA]</scope>
    <source>
        <tissue evidence="2">Muscle</tissue>
    </source>
</reference>
<dbReference type="CDD" id="cd00037">
    <property type="entry name" value="CLECT"/>
    <property type="match status" value="2"/>
</dbReference>
<gene>
    <name evidence="2" type="ORF">C7M84_022813</name>
</gene>
<dbReference type="InterPro" id="IPR001304">
    <property type="entry name" value="C-type_lectin-like"/>
</dbReference>
<dbReference type="PROSITE" id="PS50041">
    <property type="entry name" value="C_TYPE_LECTIN_2"/>
    <property type="match status" value="2"/>
</dbReference>
<dbReference type="InterPro" id="IPR016187">
    <property type="entry name" value="CTDL_fold"/>
</dbReference>
<dbReference type="InterPro" id="IPR050801">
    <property type="entry name" value="Ca-Dep_Lectins_ImmuneDev"/>
</dbReference>
<evidence type="ECO:0000313" key="3">
    <source>
        <dbReference type="Proteomes" id="UP000283509"/>
    </source>
</evidence>
<dbReference type="Gene3D" id="3.10.100.10">
    <property type="entry name" value="Mannose-Binding Protein A, subunit A"/>
    <property type="match status" value="2"/>
</dbReference>
<organism evidence="2 3">
    <name type="scientific">Penaeus vannamei</name>
    <name type="common">Whiteleg shrimp</name>
    <name type="synonym">Litopenaeus vannamei</name>
    <dbReference type="NCBI Taxonomy" id="6689"/>
    <lineage>
        <taxon>Eukaryota</taxon>
        <taxon>Metazoa</taxon>
        <taxon>Ecdysozoa</taxon>
        <taxon>Arthropoda</taxon>
        <taxon>Crustacea</taxon>
        <taxon>Multicrustacea</taxon>
        <taxon>Malacostraca</taxon>
        <taxon>Eumalacostraca</taxon>
        <taxon>Eucarida</taxon>
        <taxon>Decapoda</taxon>
        <taxon>Dendrobranchiata</taxon>
        <taxon>Penaeoidea</taxon>
        <taxon>Penaeidae</taxon>
        <taxon>Penaeus</taxon>
    </lineage>
</organism>
<keyword evidence="2" id="KW-0675">Receptor</keyword>
<name>A0A3R7PVN7_PENVA</name>
<proteinExistence type="predicted"/>
<dbReference type="PANTHER" id="PTHR22801">
    <property type="entry name" value="LITHOSTATHINE"/>
    <property type="match status" value="1"/>
</dbReference>
<reference evidence="2 3" key="1">
    <citation type="submission" date="2018-04" db="EMBL/GenBank/DDBJ databases">
        <authorList>
            <person name="Zhang X."/>
            <person name="Yuan J."/>
            <person name="Li F."/>
            <person name="Xiang J."/>
        </authorList>
    </citation>
    <scope>NUCLEOTIDE SEQUENCE [LARGE SCALE GENOMIC DNA]</scope>
    <source>
        <tissue evidence="2">Muscle</tissue>
    </source>
</reference>
<feature type="domain" description="C-type lectin" evidence="1">
    <location>
        <begin position="59"/>
        <end position="175"/>
    </location>
</feature>
<comment type="caution">
    <text evidence="2">The sequence shown here is derived from an EMBL/GenBank/DDBJ whole genome shotgun (WGS) entry which is preliminary data.</text>
</comment>
<dbReference type="EMBL" id="QCYY01000609">
    <property type="protein sequence ID" value="ROT84024.1"/>
    <property type="molecule type" value="Genomic_DNA"/>
</dbReference>
<dbReference type="PANTHER" id="PTHR22801:SF63">
    <property type="entry name" value="C-TYPE LECTIN DOMAIN-CONTAINING PROTEIN"/>
    <property type="match status" value="1"/>
</dbReference>
<protein>
    <submittedName>
        <fullName evidence="2">Putative macrophage mannose receptor 1-like</fullName>
    </submittedName>
</protein>
<accession>A0A3R7PVN7</accession>